<dbReference type="Gene3D" id="3.40.50.720">
    <property type="entry name" value="NAD(P)-binding Rossmann-like Domain"/>
    <property type="match status" value="1"/>
</dbReference>
<evidence type="ECO:0000313" key="1">
    <source>
        <dbReference type="EMBL" id="ABC76877.1"/>
    </source>
</evidence>
<dbReference type="PANTHER" id="PTHR11092:SF0">
    <property type="entry name" value="EPIMERASE FAMILY PROTEIN SDR39U1"/>
    <property type="match status" value="1"/>
</dbReference>
<dbReference type="HOGENOM" id="CLU_1884757_0_0_7"/>
<evidence type="ECO:0000313" key="2">
    <source>
        <dbReference type="Proteomes" id="UP000001933"/>
    </source>
</evidence>
<protein>
    <submittedName>
        <fullName evidence="1">Cell division inhibitor</fullName>
    </submittedName>
</protein>
<dbReference type="PANTHER" id="PTHR11092">
    <property type="entry name" value="SUGAR NUCLEOTIDE EPIMERASE RELATED"/>
    <property type="match status" value="1"/>
</dbReference>
<proteinExistence type="predicted"/>
<reference evidence="1 2" key="1">
    <citation type="journal article" date="2007" name="Proc. Natl. Acad. Sci. U.S.A.">
        <title>The genome of Syntrophus aciditrophicus: life at the thermodynamic limit of microbial growth.</title>
        <authorList>
            <person name="McInerney M.J."/>
            <person name="Rohlin L."/>
            <person name="Mouttaki H."/>
            <person name="Kim U."/>
            <person name="Krupp R.S."/>
            <person name="Rios-Hernandez L."/>
            <person name="Sieber J."/>
            <person name="Struchtemeyer C.G."/>
            <person name="Bhattacharyya A."/>
            <person name="Campbell J.W."/>
            <person name="Gunsalus R.P."/>
        </authorList>
    </citation>
    <scope>NUCLEOTIDE SEQUENCE [LARGE SCALE GENOMIC DNA]</scope>
    <source>
        <strain evidence="1 2">SB</strain>
    </source>
</reference>
<keyword evidence="2" id="KW-1185">Reference proteome</keyword>
<accession>Q2LS15</accession>
<dbReference type="Proteomes" id="UP000001933">
    <property type="component" value="Chromosome"/>
</dbReference>
<dbReference type="eggNOG" id="COG1090">
    <property type="taxonomic scope" value="Bacteria"/>
</dbReference>
<dbReference type="STRING" id="56780.SYN_03476"/>
<dbReference type="InParanoid" id="Q2LS15"/>
<dbReference type="AlphaFoldDB" id="Q2LS15"/>
<dbReference type="EMBL" id="CP000252">
    <property type="protein sequence ID" value="ABC76877.1"/>
    <property type="molecule type" value="Genomic_DNA"/>
</dbReference>
<gene>
    <name evidence="1" type="ORF">SYN_03476</name>
</gene>
<name>Q2LS15_SYNAS</name>
<organism evidence="1 2">
    <name type="scientific">Syntrophus aciditrophicus (strain SB)</name>
    <dbReference type="NCBI Taxonomy" id="56780"/>
    <lineage>
        <taxon>Bacteria</taxon>
        <taxon>Pseudomonadati</taxon>
        <taxon>Thermodesulfobacteriota</taxon>
        <taxon>Syntrophia</taxon>
        <taxon>Syntrophales</taxon>
        <taxon>Syntrophaceae</taxon>
        <taxon>Syntrophus</taxon>
    </lineage>
</organism>
<sequence length="135" mass="14914">MGIAGALFLARPAQPEKAFWLIQARNWEAAALVARGVGIRVAHLRISLVLSGERDILCRLLPWFKVGLGVALDSGYQCMSWIAIGDLNTAINETLCNKSLSGPITYGRRILSSIASLRRRLIMKIKNLFFLIPAH</sequence>
<dbReference type="KEGG" id="sat:SYN_03476"/>